<dbReference type="Proteomes" id="UP001501747">
    <property type="component" value="Unassembled WGS sequence"/>
</dbReference>
<organism evidence="2 3">
    <name type="scientific">Allokutzneria multivorans</name>
    <dbReference type="NCBI Taxonomy" id="1142134"/>
    <lineage>
        <taxon>Bacteria</taxon>
        <taxon>Bacillati</taxon>
        <taxon>Actinomycetota</taxon>
        <taxon>Actinomycetes</taxon>
        <taxon>Pseudonocardiales</taxon>
        <taxon>Pseudonocardiaceae</taxon>
        <taxon>Allokutzneria</taxon>
    </lineage>
</organism>
<dbReference type="Gene3D" id="3.10.450.50">
    <property type="match status" value="1"/>
</dbReference>
<dbReference type="PANTHER" id="PTHR38436">
    <property type="entry name" value="POLYKETIDE CYCLASE SNOAL-LIKE DOMAIN"/>
    <property type="match status" value="1"/>
</dbReference>
<dbReference type="Pfam" id="PF12680">
    <property type="entry name" value="SnoaL_2"/>
    <property type="match status" value="1"/>
</dbReference>
<accession>A0ABP7SJI1</accession>
<protein>
    <submittedName>
        <fullName evidence="2">Nuclear transport factor 2 family protein</fullName>
    </submittedName>
</protein>
<feature type="domain" description="SnoaL-like" evidence="1">
    <location>
        <begin position="9"/>
        <end position="107"/>
    </location>
</feature>
<evidence type="ECO:0000259" key="1">
    <source>
        <dbReference type="Pfam" id="PF12680"/>
    </source>
</evidence>
<dbReference type="PANTHER" id="PTHR38436:SF1">
    <property type="entry name" value="ESTER CYCLASE"/>
    <property type="match status" value="1"/>
</dbReference>
<evidence type="ECO:0000313" key="2">
    <source>
        <dbReference type="EMBL" id="GAA4012518.1"/>
    </source>
</evidence>
<dbReference type="RefSeq" id="WP_344876737.1">
    <property type="nucleotide sequence ID" value="NZ_BAABAL010000014.1"/>
</dbReference>
<gene>
    <name evidence="2" type="ORF">GCM10022247_38910</name>
</gene>
<name>A0ABP7SJI1_9PSEU</name>
<evidence type="ECO:0000313" key="3">
    <source>
        <dbReference type="Proteomes" id="UP001501747"/>
    </source>
</evidence>
<comment type="caution">
    <text evidence="2">The sequence shown here is derived from an EMBL/GenBank/DDBJ whole genome shotgun (WGS) entry which is preliminary data.</text>
</comment>
<dbReference type="EMBL" id="BAABAL010000014">
    <property type="protein sequence ID" value="GAA4012518.1"/>
    <property type="molecule type" value="Genomic_DNA"/>
</dbReference>
<proteinExistence type="predicted"/>
<sequence length="125" mass="14137">MSDANKKTVLAFLDLAFNEKRPEEAAVTHLHPDYVQHNPHAPSGAAASGRFLRGFVDQFPLLRLDFKRVLADGDHVIVHCHMRLTPESRGSAIVDIVRFEGDRIIEHWDVVQDIPEHSANDNTMF</sequence>
<reference evidence="3" key="1">
    <citation type="journal article" date="2019" name="Int. J. Syst. Evol. Microbiol.">
        <title>The Global Catalogue of Microorganisms (GCM) 10K type strain sequencing project: providing services to taxonomists for standard genome sequencing and annotation.</title>
        <authorList>
            <consortium name="The Broad Institute Genomics Platform"/>
            <consortium name="The Broad Institute Genome Sequencing Center for Infectious Disease"/>
            <person name="Wu L."/>
            <person name="Ma J."/>
        </authorList>
    </citation>
    <scope>NUCLEOTIDE SEQUENCE [LARGE SCALE GENOMIC DNA]</scope>
    <source>
        <strain evidence="3">JCM 17342</strain>
    </source>
</reference>
<keyword evidence="3" id="KW-1185">Reference proteome</keyword>
<dbReference type="InterPro" id="IPR037401">
    <property type="entry name" value="SnoaL-like"/>
</dbReference>
<dbReference type="SUPFAM" id="SSF54427">
    <property type="entry name" value="NTF2-like"/>
    <property type="match status" value="1"/>
</dbReference>
<dbReference type="InterPro" id="IPR032710">
    <property type="entry name" value="NTF2-like_dom_sf"/>
</dbReference>
<dbReference type="InterPro" id="IPR009959">
    <property type="entry name" value="Cyclase_SnoaL-like"/>
</dbReference>